<evidence type="ECO:0000256" key="1">
    <source>
        <dbReference type="SAM" id="MobiDB-lite"/>
    </source>
</evidence>
<feature type="compositionally biased region" description="Polar residues" evidence="1">
    <location>
        <begin position="167"/>
        <end position="185"/>
    </location>
</feature>
<evidence type="ECO:0000313" key="2">
    <source>
        <dbReference type="EMBL" id="MED6163930.1"/>
    </source>
</evidence>
<accession>A0ABU6UTU1</accession>
<sequence length="185" mass="21529">MLNFKCGLFDEEVFDDRFHGKKVNFRPKVERKSPREAKKSKESKENGHKAKSPNQPSPRGRTLCMACPRPPFLMRKLSFGGAAARPRWRACATPFHNDQDSDNRVMHENHYRYIFLIQVEKLIKEAFGARNRVLEQKSQAWHPKSRHGQAHSKHPEPVPRRQKLNSRRGNTQVQQPSPVFTKTHA</sequence>
<dbReference type="Proteomes" id="UP001341840">
    <property type="component" value="Unassembled WGS sequence"/>
</dbReference>
<name>A0ABU6UTU1_9FABA</name>
<feature type="compositionally biased region" description="Basic and acidic residues" evidence="1">
    <location>
        <begin position="27"/>
        <end position="48"/>
    </location>
</feature>
<keyword evidence="3" id="KW-1185">Reference proteome</keyword>
<dbReference type="EMBL" id="JASCZI010122221">
    <property type="protein sequence ID" value="MED6163930.1"/>
    <property type="molecule type" value="Genomic_DNA"/>
</dbReference>
<reference evidence="2 3" key="1">
    <citation type="journal article" date="2023" name="Plants (Basel)">
        <title>Bridging the Gap: Combining Genomics and Transcriptomics Approaches to Understand Stylosanthes scabra, an Orphan Legume from the Brazilian Caatinga.</title>
        <authorList>
            <person name="Ferreira-Neto J.R.C."/>
            <person name="da Silva M.D."/>
            <person name="Binneck E."/>
            <person name="de Melo N.F."/>
            <person name="da Silva R.H."/>
            <person name="de Melo A.L.T.M."/>
            <person name="Pandolfi V."/>
            <person name="Bustamante F.O."/>
            <person name="Brasileiro-Vidal A.C."/>
            <person name="Benko-Iseppon A.M."/>
        </authorList>
    </citation>
    <scope>NUCLEOTIDE SEQUENCE [LARGE SCALE GENOMIC DNA]</scope>
    <source>
        <tissue evidence="2">Leaves</tissue>
    </source>
</reference>
<evidence type="ECO:0000313" key="3">
    <source>
        <dbReference type="Proteomes" id="UP001341840"/>
    </source>
</evidence>
<proteinExistence type="predicted"/>
<feature type="region of interest" description="Disordered" evidence="1">
    <location>
        <begin position="137"/>
        <end position="185"/>
    </location>
</feature>
<feature type="region of interest" description="Disordered" evidence="1">
    <location>
        <begin position="24"/>
        <end position="62"/>
    </location>
</feature>
<gene>
    <name evidence="2" type="ORF">PIB30_084870</name>
</gene>
<comment type="caution">
    <text evidence="2">The sequence shown here is derived from an EMBL/GenBank/DDBJ whole genome shotgun (WGS) entry which is preliminary data.</text>
</comment>
<organism evidence="2 3">
    <name type="scientific">Stylosanthes scabra</name>
    <dbReference type="NCBI Taxonomy" id="79078"/>
    <lineage>
        <taxon>Eukaryota</taxon>
        <taxon>Viridiplantae</taxon>
        <taxon>Streptophyta</taxon>
        <taxon>Embryophyta</taxon>
        <taxon>Tracheophyta</taxon>
        <taxon>Spermatophyta</taxon>
        <taxon>Magnoliopsida</taxon>
        <taxon>eudicotyledons</taxon>
        <taxon>Gunneridae</taxon>
        <taxon>Pentapetalae</taxon>
        <taxon>rosids</taxon>
        <taxon>fabids</taxon>
        <taxon>Fabales</taxon>
        <taxon>Fabaceae</taxon>
        <taxon>Papilionoideae</taxon>
        <taxon>50 kb inversion clade</taxon>
        <taxon>dalbergioids sensu lato</taxon>
        <taxon>Dalbergieae</taxon>
        <taxon>Pterocarpus clade</taxon>
        <taxon>Stylosanthes</taxon>
    </lineage>
</organism>
<feature type="compositionally biased region" description="Basic residues" evidence="1">
    <location>
        <begin position="143"/>
        <end position="152"/>
    </location>
</feature>
<protein>
    <submittedName>
        <fullName evidence="2">Uncharacterized protein</fullName>
    </submittedName>
</protein>